<dbReference type="Proteomes" id="UP000198517">
    <property type="component" value="Unassembled WGS sequence"/>
</dbReference>
<accession>A0A1G7CTU7</accession>
<proteinExistence type="predicted"/>
<reference evidence="1 2" key="1">
    <citation type="submission" date="2016-10" db="EMBL/GenBank/DDBJ databases">
        <authorList>
            <person name="de Groot N.N."/>
        </authorList>
    </citation>
    <scope>NUCLEOTIDE SEQUENCE [LARGE SCALE GENOMIC DNA]</scope>
    <source>
        <strain evidence="1 2">DSM 24015</strain>
    </source>
</reference>
<evidence type="ECO:0000313" key="2">
    <source>
        <dbReference type="Proteomes" id="UP000198517"/>
    </source>
</evidence>
<gene>
    <name evidence="1" type="ORF">SAMN05421544_1091</name>
</gene>
<dbReference type="AlphaFoldDB" id="A0A1G7CTU7"/>
<keyword evidence="2" id="KW-1185">Reference proteome</keyword>
<protein>
    <submittedName>
        <fullName evidence="1">Uncharacterized protein</fullName>
    </submittedName>
</protein>
<evidence type="ECO:0000313" key="1">
    <source>
        <dbReference type="EMBL" id="SDE42086.1"/>
    </source>
</evidence>
<name>A0A1G7CTU7_9FLAO</name>
<organism evidence="1 2">
    <name type="scientific">Riemerella columbipharyngis</name>
    <dbReference type="NCBI Taxonomy" id="1071918"/>
    <lineage>
        <taxon>Bacteria</taxon>
        <taxon>Pseudomonadati</taxon>
        <taxon>Bacteroidota</taxon>
        <taxon>Flavobacteriia</taxon>
        <taxon>Flavobacteriales</taxon>
        <taxon>Weeksellaceae</taxon>
        <taxon>Riemerella</taxon>
    </lineage>
</organism>
<sequence>MYLLISTIIILNFFNILTLNIEKTLLNIYGTMTWKTDSFILFMRKGI</sequence>
<dbReference type="EMBL" id="FNAS01000009">
    <property type="protein sequence ID" value="SDE42086.1"/>
    <property type="molecule type" value="Genomic_DNA"/>
</dbReference>